<dbReference type="GO" id="GO:0070403">
    <property type="term" value="F:NAD+ binding"/>
    <property type="evidence" value="ECO:0007669"/>
    <property type="project" value="InterPro"/>
</dbReference>
<feature type="binding site" evidence="4">
    <location>
        <position position="129"/>
    </location>
    <ligand>
        <name>Zn(2+)</name>
        <dbReference type="ChEBI" id="CHEBI:29105"/>
    </ligand>
</feature>
<dbReference type="SUPFAM" id="SSF52467">
    <property type="entry name" value="DHS-like NAD/FAD-binding domain"/>
    <property type="match status" value="1"/>
</dbReference>
<keyword evidence="2" id="KW-0808">Transferase</keyword>
<feature type="binding site" evidence="4">
    <location>
        <position position="184"/>
    </location>
    <ligand>
        <name>Zn(2+)</name>
        <dbReference type="ChEBI" id="CHEBI:29105"/>
    </ligand>
</feature>
<dbReference type="Gene3D" id="3.40.50.1220">
    <property type="entry name" value="TPP-binding domain"/>
    <property type="match status" value="1"/>
</dbReference>
<keyword evidence="4" id="KW-0479">Metal-binding</keyword>
<keyword evidence="7" id="KW-1185">Reference proteome</keyword>
<evidence type="ECO:0000313" key="7">
    <source>
        <dbReference type="Proteomes" id="UP001409585"/>
    </source>
</evidence>
<evidence type="ECO:0000256" key="2">
    <source>
        <dbReference type="ARBA" id="ARBA00022679"/>
    </source>
</evidence>
<accession>A0AAV3U299</accession>
<dbReference type="EC" id="2.3.1.286" evidence="1"/>
<dbReference type="Gene3D" id="3.30.1600.10">
    <property type="entry name" value="SIR2/SIRT2 'Small Domain"/>
    <property type="match status" value="1"/>
</dbReference>
<evidence type="ECO:0000259" key="5">
    <source>
        <dbReference type="PROSITE" id="PS50305"/>
    </source>
</evidence>
<dbReference type="RefSeq" id="WP_345421512.1">
    <property type="nucleotide sequence ID" value="NZ_AP031496.1"/>
</dbReference>
<dbReference type="PANTHER" id="PTHR11085:SF10">
    <property type="entry name" value="NAD-DEPENDENT PROTEIN DEACYLASE SIRTUIN-5, MITOCHONDRIAL-RELATED"/>
    <property type="match status" value="1"/>
</dbReference>
<comment type="caution">
    <text evidence="6">The sequence shown here is derived from an EMBL/GenBank/DDBJ whole genome shotgun (WGS) entry which is preliminary data.</text>
</comment>
<dbReference type="InterPro" id="IPR026590">
    <property type="entry name" value="Ssirtuin_cat_dom"/>
</dbReference>
<dbReference type="InterPro" id="IPR029035">
    <property type="entry name" value="DHS-like_NAD/FAD-binding_dom"/>
</dbReference>
<proteinExistence type="predicted"/>
<dbReference type="AlphaFoldDB" id="A0AAV3U299"/>
<dbReference type="PANTHER" id="PTHR11085">
    <property type="entry name" value="NAD-DEPENDENT PROTEIN DEACYLASE SIRTUIN-5, MITOCHONDRIAL-RELATED"/>
    <property type="match status" value="1"/>
</dbReference>
<evidence type="ECO:0000313" key="6">
    <source>
        <dbReference type="EMBL" id="GAA4942743.1"/>
    </source>
</evidence>
<feature type="binding site" evidence="4">
    <location>
        <position position="126"/>
    </location>
    <ligand>
        <name>Zn(2+)</name>
        <dbReference type="ChEBI" id="CHEBI:29105"/>
    </ligand>
</feature>
<evidence type="ECO:0000256" key="1">
    <source>
        <dbReference type="ARBA" id="ARBA00012928"/>
    </source>
</evidence>
<reference evidence="7" key="1">
    <citation type="journal article" date="2019" name="Int. J. Syst. Evol. Microbiol.">
        <title>The Global Catalogue of Microorganisms (GCM) 10K type strain sequencing project: providing services to taxonomists for standard genome sequencing and annotation.</title>
        <authorList>
            <consortium name="The Broad Institute Genomics Platform"/>
            <consortium name="The Broad Institute Genome Sequencing Center for Infectious Disease"/>
            <person name="Wu L."/>
            <person name="Ma J."/>
        </authorList>
    </citation>
    <scope>NUCLEOTIDE SEQUENCE [LARGE SCALE GENOMIC DNA]</scope>
    <source>
        <strain evidence="7">JCM 19134</strain>
    </source>
</reference>
<gene>
    <name evidence="6" type="ORF">GCM10025791_21670</name>
</gene>
<feature type="active site" description="Proton acceptor" evidence="4">
    <location>
        <position position="118"/>
    </location>
</feature>
<evidence type="ECO:0000256" key="4">
    <source>
        <dbReference type="PROSITE-ProRule" id="PRU00236"/>
    </source>
</evidence>
<dbReference type="InterPro" id="IPR050134">
    <property type="entry name" value="NAD-dep_sirtuin_deacylases"/>
</dbReference>
<keyword evidence="4" id="KW-0862">Zinc</keyword>
<sequence>MKELALLTEFIGQHRRLLIITGAGCSTSSGIPAYRDRLGNWLARKPIQHQEFLNQEATRKRYWARSMLGWPNMRDAQPNGLHNTLPAWEQAGRVELLITQNVDGLHRRAGSNKLVELHGRVGRVTCLQCSSFGDRNAVQQRLEALNGELLARIAQADVDFRPDGDAEFGGIDYSGLVCPPCAHCGGTLMPDVVFFGGSVPKQRVERCNMAVACADAVLVLGSSLMVYSSFRFCRLARELNKPIAIINQGVTRADDMADLKLELECVAAVEAMRPWITEPLA</sequence>
<organism evidence="6 7">
    <name type="scientific">Halioxenophilus aromaticivorans</name>
    <dbReference type="NCBI Taxonomy" id="1306992"/>
    <lineage>
        <taxon>Bacteria</taxon>
        <taxon>Pseudomonadati</taxon>
        <taxon>Pseudomonadota</taxon>
        <taxon>Gammaproteobacteria</taxon>
        <taxon>Alteromonadales</taxon>
        <taxon>Alteromonadaceae</taxon>
        <taxon>Halioxenophilus</taxon>
    </lineage>
</organism>
<dbReference type="Proteomes" id="UP001409585">
    <property type="component" value="Unassembled WGS sequence"/>
</dbReference>
<dbReference type="InterPro" id="IPR026591">
    <property type="entry name" value="Sirtuin_cat_small_dom_sf"/>
</dbReference>
<dbReference type="NCBIfam" id="NF003738">
    <property type="entry name" value="PRK05333.1"/>
    <property type="match status" value="1"/>
</dbReference>
<name>A0AAV3U299_9ALTE</name>
<feature type="domain" description="Deacetylase sirtuin-type" evidence="5">
    <location>
        <begin position="1"/>
        <end position="281"/>
    </location>
</feature>
<dbReference type="EMBL" id="BAABLX010000016">
    <property type="protein sequence ID" value="GAA4942743.1"/>
    <property type="molecule type" value="Genomic_DNA"/>
</dbReference>
<dbReference type="InterPro" id="IPR003000">
    <property type="entry name" value="Sirtuin"/>
</dbReference>
<dbReference type="Pfam" id="PF02146">
    <property type="entry name" value="SIR2"/>
    <property type="match status" value="1"/>
</dbReference>
<protein>
    <recommendedName>
        <fullName evidence="1">protein acetyllysine N-acetyltransferase</fullName>
        <ecNumber evidence="1">2.3.1.286</ecNumber>
    </recommendedName>
</protein>
<dbReference type="GO" id="GO:0017136">
    <property type="term" value="F:histone deacetylase activity, NAD-dependent"/>
    <property type="evidence" value="ECO:0007669"/>
    <property type="project" value="TreeGrafter"/>
</dbReference>
<keyword evidence="3" id="KW-0520">NAD</keyword>
<dbReference type="GO" id="GO:0046872">
    <property type="term" value="F:metal ion binding"/>
    <property type="evidence" value="ECO:0007669"/>
    <property type="project" value="UniProtKB-KW"/>
</dbReference>
<dbReference type="PROSITE" id="PS50305">
    <property type="entry name" value="SIRTUIN"/>
    <property type="match status" value="1"/>
</dbReference>
<evidence type="ECO:0000256" key="3">
    <source>
        <dbReference type="ARBA" id="ARBA00023027"/>
    </source>
</evidence>
<feature type="binding site" evidence="4">
    <location>
        <position position="178"/>
    </location>
    <ligand>
        <name>Zn(2+)</name>
        <dbReference type="ChEBI" id="CHEBI:29105"/>
    </ligand>
</feature>